<reference evidence="2" key="1">
    <citation type="journal article" date="2019" name="Int. J. Syst. Evol. Microbiol.">
        <title>The Global Catalogue of Microorganisms (GCM) 10K type strain sequencing project: providing services to taxonomists for standard genome sequencing and annotation.</title>
        <authorList>
            <consortium name="The Broad Institute Genomics Platform"/>
            <consortium name="The Broad Institute Genome Sequencing Center for Infectious Disease"/>
            <person name="Wu L."/>
            <person name="Ma J."/>
        </authorList>
    </citation>
    <scope>NUCLEOTIDE SEQUENCE [LARGE SCALE GENOMIC DNA]</scope>
    <source>
        <strain evidence="2">CCUG 50754</strain>
    </source>
</reference>
<sequence>MPASLLVTDETPAALAAEIERAGAGAERVARWRTPREGYRPIATAARDADGAVIAAVLTSARPATAATKIVDLWWRDAAAADALLAGVVETARERGDVAVKWQDADDELAHAHGFAPLRAPWAAVGTESTRGAVRWLETSDHDEPGYYAQTTLFTCGAVAGLIATERHIDGFTGSADDRDRELALWRNASNYPACEPVGLAVALNDAVSAAVVEVALDLAGPALLEDFTGFDYDFRAELQQDSLRQAGERGVPVRRDRVEVEEIVRRVAAGERALLLIDEAPMHGEVGPHWVTAHAVVGDCVVIEDPWINVDAGETWVDTHELPVPPADLDRLVRWGETGYRGVIFIDVR</sequence>
<accession>A0ABW2ZU75</accession>
<evidence type="ECO:0000313" key="2">
    <source>
        <dbReference type="Proteomes" id="UP001597042"/>
    </source>
</evidence>
<name>A0ABW2ZU75_9MICO</name>
<keyword evidence="2" id="KW-1185">Reference proteome</keyword>
<protein>
    <submittedName>
        <fullName evidence="1">Peptidase C39 family protein</fullName>
    </submittedName>
</protein>
<gene>
    <name evidence="1" type="ORF">ACFQZV_13065</name>
</gene>
<organism evidence="1 2">
    <name type="scientific">Microbacterium koreense</name>
    <dbReference type="NCBI Taxonomy" id="323761"/>
    <lineage>
        <taxon>Bacteria</taxon>
        <taxon>Bacillati</taxon>
        <taxon>Actinomycetota</taxon>
        <taxon>Actinomycetes</taxon>
        <taxon>Micrococcales</taxon>
        <taxon>Microbacteriaceae</taxon>
        <taxon>Microbacterium</taxon>
    </lineage>
</organism>
<dbReference type="Pfam" id="PF11814">
    <property type="entry name" value="DUF3335"/>
    <property type="match status" value="1"/>
</dbReference>
<dbReference type="InterPro" id="IPR021770">
    <property type="entry name" value="DUF3335"/>
</dbReference>
<dbReference type="EMBL" id="JBHTIM010000001">
    <property type="protein sequence ID" value="MFD0782227.1"/>
    <property type="molecule type" value="Genomic_DNA"/>
</dbReference>
<comment type="caution">
    <text evidence="1">The sequence shown here is derived from an EMBL/GenBank/DDBJ whole genome shotgun (WGS) entry which is preliminary data.</text>
</comment>
<evidence type="ECO:0000313" key="1">
    <source>
        <dbReference type="EMBL" id="MFD0782227.1"/>
    </source>
</evidence>
<dbReference type="Proteomes" id="UP001597042">
    <property type="component" value="Unassembled WGS sequence"/>
</dbReference>
<proteinExistence type="predicted"/>
<dbReference type="RefSeq" id="WP_378783345.1">
    <property type="nucleotide sequence ID" value="NZ_JBHTIM010000001.1"/>
</dbReference>